<evidence type="ECO:0000256" key="6">
    <source>
        <dbReference type="HAMAP-Rule" id="MF_00227"/>
    </source>
</evidence>
<dbReference type="PANTHER" id="PTHR33992:SF1">
    <property type="entry name" value="RIBONUCLEASE P PROTEIN COMPONENT"/>
    <property type="match status" value="1"/>
</dbReference>
<keyword evidence="9" id="KW-1185">Reference proteome</keyword>
<dbReference type="OrthoDB" id="9810867at2"/>
<evidence type="ECO:0000256" key="2">
    <source>
        <dbReference type="ARBA" id="ARBA00022722"/>
    </source>
</evidence>
<gene>
    <name evidence="6" type="primary">rnpA</name>
    <name evidence="8" type="ORF">CDO51_08215</name>
</gene>
<proteinExistence type="inferred from homology"/>
<protein>
    <recommendedName>
        <fullName evidence="6 7">Ribonuclease P protein component</fullName>
        <shortName evidence="6">RNase P protein</shortName>
        <shortName evidence="6">RNaseP protein</shortName>
        <ecNumber evidence="6 7">3.1.26.5</ecNumber>
    </recommendedName>
    <alternativeName>
        <fullName evidence="6">Protein C5</fullName>
    </alternativeName>
</protein>
<evidence type="ECO:0000256" key="7">
    <source>
        <dbReference type="NCBIfam" id="TIGR00188"/>
    </source>
</evidence>
<evidence type="ECO:0000256" key="4">
    <source>
        <dbReference type="ARBA" id="ARBA00022801"/>
    </source>
</evidence>
<comment type="similarity">
    <text evidence="6">Belongs to the RnpA family.</text>
</comment>
<organism evidence="8 9">
    <name type="scientific">Natranaerobius trueperi</name>
    <dbReference type="NCBI Taxonomy" id="759412"/>
    <lineage>
        <taxon>Bacteria</taxon>
        <taxon>Bacillati</taxon>
        <taxon>Bacillota</taxon>
        <taxon>Clostridia</taxon>
        <taxon>Natranaerobiales</taxon>
        <taxon>Natranaerobiaceae</taxon>
        <taxon>Natranaerobius</taxon>
    </lineage>
</organism>
<evidence type="ECO:0000256" key="1">
    <source>
        <dbReference type="ARBA" id="ARBA00022694"/>
    </source>
</evidence>
<dbReference type="Pfam" id="PF00825">
    <property type="entry name" value="Ribonuclease_P"/>
    <property type="match status" value="1"/>
</dbReference>
<sequence length="115" mass="13508">MSQLITLKKNYQFRRVFRDGDSYATRHIVLFVVSNSLNVNRIGFSVGKKVGNSVTRNRVKRLLKEVYRLNNSYLKQGYDLILLGRFRASDLDYHICEKEFLTLVKKSKLLHKNVI</sequence>
<dbReference type="Proteomes" id="UP000214588">
    <property type="component" value="Unassembled WGS sequence"/>
</dbReference>
<name>A0A226BYS0_9FIRM</name>
<dbReference type="HAMAP" id="MF_00227">
    <property type="entry name" value="RNase_P"/>
    <property type="match status" value="1"/>
</dbReference>
<reference evidence="8 9" key="1">
    <citation type="submission" date="2017-06" db="EMBL/GenBank/DDBJ databases">
        <title>Draft Genome Sequence of Natranaerobius trueperi halophilic, alkalithermophilic bacteria from soda lakes.</title>
        <authorList>
            <person name="Zhao B."/>
        </authorList>
    </citation>
    <scope>NUCLEOTIDE SEQUENCE [LARGE SCALE GENOMIC DNA]</scope>
    <source>
        <strain evidence="8 9">DSM 18760</strain>
    </source>
</reference>
<keyword evidence="2 6" id="KW-0540">Nuclease</keyword>
<evidence type="ECO:0000313" key="8">
    <source>
        <dbReference type="EMBL" id="OWZ83474.1"/>
    </source>
</evidence>
<accession>A0A226BYS0</accession>
<dbReference type="PANTHER" id="PTHR33992">
    <property type="entry name" value="RIBONUCLEASE P PROTEIN COMPONENT"/>
    <property type="match status" value="1"/>
</dbReference>
<keyword evidence="3 6" id="KW-0255">Endonuclease</keyword>
<dbReference type="EMBL" id="NIQC01000017">
    <property type="protein sequence ID" value="OWZ83474.1"/>
    <property type="molecule type" value="Genomic_DNA"/>
</dbReference>
<dbReference type="SUPFAM" id="SSF54211">
    <property type="entry name" value="Ribosomal protein S5 domain 2-like"/>
    <property type="match status" value="1"/>
</dbReference>
<keyword evidence="5 6" id="KW-0694">RNA-binding</keyword>
<dbReference type="GO" id="GO:0030677">
    <property type="term" value="C:ribonuclease P complex"/>
    <property type="evidence" value="ECO:0007669"/>
    <property type="project" value="TreeGrafter"/>
</dbReference>
<dbReference type="GO" id="GO:0042781">
    <property type="term" value="F:3'-tRNA processing endoribonuclease activity"/>
    <property type="evidence" value="ECO:0007669"/>
    <property type="project" value="TreeGrafter"/>
</dbReference>
<evidence type="ECO:0000313" key="9">
    <source>
        <dbReference type="Proteomes" id="UP000214588"/>
    </source>
</evidence>
<dbReference type="GO" id="GO:0004526">
    <property type="term" value="F:ribonuclease P activity"/>
    <property type="evidence" value="ECO:0007669"/>
    <property type="project" value="UniProtKB-UniRule"/>
</dbReference>
<comment type="caution">
    <text evidence="8">The sequence shown here is derived from an EMBL/GenBank/DDBJ whole genome shotgun (WGS) entry which is preliminary data.</text>
</comment>
<dbReference type="AlphaFoldDB" id="A0A226BYS0"/>
<dbReference type="InterPro" id="IPR014721">
    <property type="entry name" value="Ribsml_uS5_D2-typ_fold_subgr"/>
</dbReference>
<keyword evidence="4 6" id="KW-0378">Hydrolase</keyword>
<evidence type="ECO:0000256" key="5">
    <source>
        <dbReference type="ARBA" id="ARBA00022884"/>
    </source>
</evidence>
<dbReference type="EC" id="3.1.26.5" evidence="6 7"/>
<dbReference type="GO" id="GO:0001682">
    <property type="term" value="P:tRNA 5'-leader removal"/>
    <property type="evidence" value="ECO:0007669"/>
    <property type="project" value="UniProtKB-UniRule"/>
</dbReference>
<keyword evidence="1 6" id="KW-0819">tRNA processing</keyword>
<dbReference type="NCBIfam" id="TIGR00188">
    <property type="entry name" value="rnpA"/>
    <property type="match status" value="1"/>
</dbReference>
<comment type="subunit">
    <text evidence="6">Consists of a catalytic RNA component (M1 or rnpB) and a protein subunit.</text>
</comment>
<comment type="catalytic activity">
    <reaction evidence="6">
        <text>Endonucleolytic cleavage of RNA, removing 5'-extranucleotides from tRNA precursor.</text>
        <dbReference type="EC" id="3.1.26.5"/>
    </reaction>
</comment>
<dbReference type="Gene3D" id="3.30.230.10">
    <property type="match status" value="1"/>
</dbReference>
<dbReference type="RefSeq" id="WP_089023800.1">
    <property type="nucleotide sequence ID" value="NZ_NIQC01000017.1"/>
</dbReference>
<comment type="function">
    <text evidence="6">RNaseP catalyzes the removal of the 5'-leader sequence from pre-tRNA to produce the mature 5'-terminus. It can also cleave other RNA substrates such as 4.5S RNA. The protein component plays an auxiliary but essential role in vivo by binding to the 5'-leader sequence and broadening the substrate specificity of the ribozyme.</text>
</comment>
<dbReference type="InterPro" id="IPR000100">
    <property type="entry name" value="RNase_P"/>
</dbReference>
<dbReference type="InterPro" id="IPR020568">
    <property type="entry name" value="Ribosomal_Su5_D2-typ_SF"/>
</dbReference>
<evidence type="ECO:0000256" key="3">
    <source>
        <dbReference type="ARBA" id="ARBA00022759"/>
    </source>
</evidence>
<dbReference type="GO" id="GO:0000049">
    <property type="term" value="F:tRNA binding"/>
    <property type="evidence" value="ECO:0007669"/>
    <property type="project" value="UniProtKB-UniRule"/>
</dbReference>